<dbReference type="PANTHER" id="PTHR13847">
    <property type="entry name" value="SARCOSINE DEHYDROGENASE-RELATED"/>
    <property type="match status" value="1"/>
</dbReference>
<keyword evidence="3" id="KW-1185">Reference proteome</keyword>
<dbReference type="Gene3D" id="3.50.50.60">
    <property type="entry name" value="FAD/NAD(P)-binding domain"/>
    <property type="match status" value="1"/>
</dbReference>
<dbReference type="InterPro" id="IPR006076">
    <property type="entry name" value="FAD-dep_OxRdtase"/>
</dbReference>
<evidence type="ECO:0000313" key="3">
    <source>
        <dbReference type="Proteomes" id="UP000597444"/>
    </source>
</evidence>
<proteinExistence type="predicted"/>
<dbReference type="Pfam" id="PF01266">
    <property type="entry name" value="DAO"/>
    <property type="match status" value="1"/>
</dbReference>
<evidence type="ECO:0000313" key="2">
    <source>
        <dbReference type="EMBL" id="GHP01010.1"/>
    </source>
</evidence>
<accession>A0A8J3IS18</accession>
<dbReference type="GO" id="GO:0005737">
    <property type="term" value="C:cytoplasm"/>
    <property type="evidence" value="ECO:0007669"/>
    <property type="project" value="TreeGrafter"/>
</dbReference>
<protein>
    <submittedName>
        <fullName evidence="2">Sarcosine oxidase subunit beta</fullName>
    </submittedName>
</protein>
<dbReference type="EMBL" id="BNJK01000004">
    <property type="protein sequence ID" value="GHP01010.1"/>
    <property type="molecule type" value="Genomic_DNA"/>
</dbReference>
<gene>
    <name evidence="2" type="ORF">KSF_110570</name>
</gene>
<evidence type="ECO:0000259" key="1">
    <source>
        <dbReference type="Pfam" id="PF01266"/>
    </source>
</evidence>
<name>A0A8J3IS18_9CHLR</name>
<dbReference type="Proteomes" id="UP000597444">
    <property type="component" value="Unassembled WGS sequence"/>
</dbReference>
<dbReference type="Gene3D" id="3.30.9.10">
    <property type="entry name" value="D-Amino Acid Oxidase, subunit A, domain 2"/>
    <property type="match status" value="1"/>
</dbReference>
<dbReference type="SUPFAM" id="SSF51905">
    <property type="entry name" value="FAD/NAD(P)-binding domain"/>
    <property type="match status" value="1"/>
</dbReference>
<dbReference type="AlphaFoldDB" id="A0A8J3IS18"/>
<sequence length="398" mass="42686">MGVSKVKTDVLIIGSGVIGSSIAYHLAREGLRVLVVERSQVAQEPVASWASAGGVRRQGRHPAEAALASAAIERWPSLEQELDADLHYRQGGNLLVAESAEEADELTRFVQLQQQNGFVDVRLLDRQELHELVPGLNESVLAGSYSVHDGQADPARTTRAFANAAIRHGAMYWTEAWVQALLESKGRVEGARVVHPDIEEVEAAHVVLAAGAWSDELAASIGLRLPIRMQALQMLRSSPATPNLLRPVLSALGRSLSLKQLPDGAFLLGGGWPGTIGEYRRSYILRPESIDGNWTTASELFPAVAQQKMESAWCGLEAESIDEIPFIGALSDWQGLILALGFSGHGFALSPTVGQSVADQIMGRPSPMLDGLKPDRIAHFTNAEIDAFLVSADTGSAG</sequence>
<feature type="domain" description="FAD dependent oxidoreductase" evidence="1">
    <location>
        <begin position="9"/>
        <end position="359"/>
    </location>
</feature>
<reference evidence="2" key="1">
    <citation type="submission" date="2020-10" db="EMBL/GenBank/DDBJ databases">
        <title>Taxonomic study of unclassified bacteria belonging to the class Ktedonobacteria.</title>
        <authorList>
            <person name="Yabe S."/>
            <person name="Wang C.M."/>
            <person name="Zheng Y."/>
            <person name="Sakai Y."/>
            <person name="Cavaletti L."/>
            <person name="Monciardini P."/>
            <person name="Donadio S."/>
        </authorList>
    </citation>
    <scope>NUCLEOTIDE SEQUENCE</scope>
    <source>
        <strain evidence="2">ID150040</strain>
    </source>
</reference>
<comment type="caution">
    <text evidence="2">The sequence shown here is derived from an EMBL/GenBank/DDBJ whole genome shotgun (WGS) entry which is preliminary data.</text>
</comment>
<organism evidence="2 3">
    <name type="scientific">Reticulibacter mediterranei</name>
    <dbReference type="NCBI Taxonomy" id="2778369"/>
    <lineage>
        <taxon>Bacteria</taxon>
        <taxon>Bacillati</taxon>
        <taxon>Chloroflexota</taxon>
        <taxon>Ktedonobacteria</taxon>
        <taxon>Ktedonobacterales</taxon>
        <taxon>Reticulibacteraceae</taxon>
        <taxon>Reticulibacter</taxon>
    </lineage>
</organism>
<dbReference type="InterPro" id="IPR036188">
    <property type="entry name" value="FAD/NAD-bd_sf"/>
</dbReference>